<gene>
    <name evidence="4" type="ORF">GX51_00150</name>
</gene>
<evidence type="ECO:0000256" key="1">
    <source>
        <dbReference type="SAM" id="Coils"/>
    </source>
</evidence>
<dbReference type="PANTHER" id="PTHR36681:SF3">
    <property type="entry name" value="NUCLEAR GTPASE, GERMINAL CENTER-ASSOCIATED, TANDEM DUPLICATE 3"/>
    <property type="match status" value="1"/>
</dbReference>
<feature type="region of interest" description="Disordered" evidence="2">
    <location>
        <begin position="1"/>
        <end position="39"/>
    </location>
</feature>
<evidence type="ECO:0000313" key="5">
    <source>
        <dbReference type="Proteomes" id="UP000224080"/>
    </source>
</evidence>
<feature type="region of interest" description="Disordered" evidence="2">
    <location>
        <begin position="51"/>
        <end position="70"/>
    </location>
</feature>
<accession>A0A2B7XP28</accession>
<dbReference type="EMBL" id="PDNC01000001">
    <property type="protein sequence ID" value="PGH10392.1"/>
    <property type="molecule type" value="Genomic_DNA"/>
</dbReference>
<evidence type="ECO:0000256" key="2">
    <source>
        <dbReference type="SAM" id="MobiDB-lite"/>
    </source>
</evidence>
<comment type="caution">
    <text evidence="4">The sequence shown here is derived from an EMBL/GenBank/DDBJ whole genome shotgun (WGS) entry which is preliminary data.</text>
</comment>
<feature type="domain" description="Dynamin N-terminal" evidence="3">
    <location>
        <begin position="146"/>
        <end position="393"/>
    </location>
</feature>
<keyword evidence="1" id="KW-0175">Coiled coil</keyword>
<dbReference type="STRING" id="2060905.A0A2B7XP28"/>
<feature type="compositionally biased region" description="Polar residues" evidence="2">
    <location>
        <begin position="507"/>
        <end position="518"/>
    </location>
</feature>
<sequence length="1046" mass="116520">MPDPSAPGVVPSQSQDVKSEQGTPPPIVIGDIEPHGQSSVQTIDSDRMEPSTVMSDTVCGTTGPGSLDLGKEKSEESATLLQNPEFRYIRGDNSIGNLEIGMVEGLRLLQPLKDLLGKYFHSDTENRWLKEIETLKQKSETTRVVVGVVGTTGAGKSSLINALLDEERLVPTSGMRACTAVVTEISFNQGPDRYRAEIDFISPAEWEAELKLMFQDIESEDGSDGNDSEVAVARAKMEAVYPEIQNIRSSSVEELMKHNNVSNLLGRIVEFSEDNSTKFLSKLRTYVDSKPRGRRKTTEGNGSCAQDILRTPAALPCGLSNTKMEYWPLIRVVRLYVKAPVLANGAVIVDLPGLQDSNAARAAIAGRYIEQCSSIWIVSPITRAVDDKTAKTLLGDAFKRQIQMDGTFNRVTFICSKIDDFNSTEMQEALGLDQIMEQPQTDSHAPYDEIKKLEEKIQALKDERTQIFEALDELSDEIEEVETLQTPSKYSISPGKRQRVSDGLWSPRTNGSFEQSFGNTPDEQLRIDDDSIGLVELRDQLPADTAEQKLLDVSNKRKQLANRKRQIGLELRDFNQRLKIAQAKRQDMYRSCILGRNQVSKSQIQQDFADGIRQLDQADAEALDPENFDPSVCKRDYDAIANSLPVFCVSSRGYQKLQGRFQKEPSIKAFGNINDTEIPQLQAHCHGLIAAQHKATCQKFLNSLDQLLNSLALLSSTGSEASVCEEEGNKSRVFLDEKLLKLQNDLKGNSKQVFDEMMKTVRDGVFHKFGMTPLVYLMKRGYNSFENHVNRMKGWLHFGLARRQIIHSQGTTVRATKRDLPGTAIEHCAGAAGFTVVMAKPMLKVLGRDWERCFSQAVPTWLHAFAEKSSAHVAAFHNDVEDFVSKQSGATAWPRQLNPHLDTYSQSFDELSASCVSLLNRSQKSGSRAFVPAIVDAMKKGYDECASATGKGILLHMKGVMARHVEEARHQMFNKSAETVKTEVEKNFTAIQHLIAKETDNILHRISWDYRTALDQTRSAEQTALGEELTMFFQKLAPFKPSVSAS</sequence>
<dbReference type="PANTHER" id="PTHR36681">
    <property type="entry name" value="NUCLEAR GTPASE, GERMINAL CENTER-ASSOCIATED, TANDEM DUPLICATE 3"/>
    <property type="match status" value="1"/>
</dbReference>
<evidence type="ECO:0000259" key="3">
    <source>
        <dbReference type="Pfam" id="PF00350"/>
    </source>
</evidence>
<protein>
    <recommendedName>
        <fullName evidence="3">Dynamin N-terminal domain-containing protein</fullName>
    </recommendedName>
</protein>
<organism evidence="4 5">
    <name type="scientific">Blastomyces parvus</name>
    <dbReference type="NCBI Taxonomy" id="2060905"/>
    <lineage>
        <taxon>Eukaryota</taxon>
        <taxon>Fungi</taxon>
        <taxon>Dikarya</taxon>
        <taxon>Ascomycota</taxon>
        <taxon>Pezizomycotina</taxon>
        <taxon>Eurotiomycetes</taxon>
        <taxon>Eurotiomycetidae</taxon>
        <taxon>Onygenales</taxon>
        <taxon>Ajellomycetaceae</taxon>
        <taxon>Blastomyces</taxon>
    </lineage>
</organism>
<dbReference type="Gene3D" id="3.40.50.300">
    <property type="entry name" value="P-loop containing nucleotide triphosphate hydrolases"/>
    <property type="match status" value="1"/>
</dbReference>
<name>A0A2B7XP28_9EURO</name>
<feature type="coiled-coil region" evidence="1">
    <location>
        <begin position="450"/>
        <end position="484"/>
    </location>
</feature>
<feature type="compositionally biased region" description="Polar residues" evidence="2">
    <location>
        <begin position="11"/>
        <end position="22"/>
    </location>
</feature>
<proteinExistence type="predicted"/>
<dbReference type="InterPro" id="IPR027417">
    <property type="entry name" value="P-loop_NTPase"/>
</dbReference>
<dbReference type="AlphaFoldDB" id="A0A2B7XP28"/>
<dbReference type="Proteomes" id="UP000224080">
    <property type="component" value="Unassembled WGS sequence"/>
</dbReference>
<dbReference type="InterPro" id="IPR045063">
    <property type="entry name" value="Dynamin_N"/>
</dbReference>
<feature type="region of interest" description="Disordered" evidence="2">
    <location>
        <begin position="489"/>
        <end position="518"/>
    </location>
</feature>
<reference evidence="4 5" key="1">
    <citation type="submission" date="2017-10" db="EMBL/GenBank/DDBJ databases">
        <title>Comparative genomics in systemic dimorphic fungi from Ajellomycetaceae.</title>
        <authorList>
            <person name="Munoz J.F."/>
            <person name="Mcewen J.G."/>
            <person name="Clay O.K."/>
            <person name="Cuomo C.A."/>
        </authorList>
    </citation>
    <scope>NUCLEOTIDE SEQUENCE [LARGE SCALE GENOMIC DNA]</scope>
    <source>
        <strain evidence="4 5">UAMH130</strain>
    </source>
</reference>
<dbReference type="SUPFAM" id="SSF52540">
    <property type="entry name" value="P-loop containing nucleoside triphosphate hydrolases"/>
    <property type="match status" value="1"/>
</dbReference>
<dbReference type="OrthoDB" id="4172309at2759"/>
<dbReference type="Pfam" id="PF00350">
    <property type="entry name" value="Dynamin_N"/>
    <property type="match status" value="1"/>
</dbReference>
<keyword evidence="5" id="KW-1185">Reference proteome</keyword>
<evidence type="ECO:0000313" key="4">
    <source>
        <dbReference type="EMBL" id="PGH10392.1"/>
    </source>
</evidence>